<evidence type="ECO:0008006" key="3">
    <source>
        <dbReference type="Google" id="ProtNLM"/>
    </source>
</evidence>
<comment type="caution">
    <text evidence="1">The sequence shown here is derived from an EMBL/GenBank/DDBJ whole genome shotgun (WGS) entry which is preliminary data.</text>
</comment>
<proteinExistence type="predicted"/>
<organism evidence="1 2">
    <name type="scientific">Nonomuraea turkmeniaca</name>
    <dbReference type="NCBI Taxonomy" id="103838"/>
    <lineage>
        <taxon>Bacteria</taxon>
        <taxon>Bacillati</taxon>
        <taxon>Actinomycetota</taxon>
        <taxon>Actinomycetes</taxon>
        <taxon>Streptosporangiales</taxon>
        <taxon>Streptosporangiaceae</taxon>
        <taxon>Nonomuraea</taxon>
    </lineage>
</organism>
<dbReference type="RefSeq" id="WP_138668296.1">
    <property type="nucleotide sequence ID" value="NZ_VCKY01000079.1"/>
</dbReference>
<dbReference type="OrthoDB" id="3695826at2"/>
<accession>A0A5S4FEU8</accession>
<keyword evidence="2" id="KW-1185">Reference proteome</keyword>
<dbReference type="AlphaFoldDB" id="A0A5S4FEU8"/>
<sequence length="134" mass="14038">MRRWTYLTLPLLLIAAGIAWILGGGTGTGPVELSARGAHYAVTVALEPSTGPVEARVEVDPAPAEVSLFAVMPHMGHTTPEIVAAPDGPGRYVARGELFTMTGAWEIAVRVRGPSGTEIVKVTTLVGHGEEETP</sequence>
<reference evidence="1 2" key="1">
    <citation type="submission" date="2019-05" db="EMBL/GenBank/DDBJ databases">
        <title>Draft genome sequence of Nonomuraea turkmeniaca DSM 43926.</title>
        <authorList>
            <person name="Saricaoglu S."/>
            <person name="Isik K."/>
        </authorList>
    </citation>
    <scope>NUCLEOTIDE SEQUENCE [LARGE SCALE GENOMIC DNA]</scope>
    <source>
        <strain evidence="1 2">DSM 43926</strain>
    </source>
</reference>
<gene>
    <name evidence="1" type="ORF">ETD86_23435</name>
</gene>
<evidence type="ECO:0000313" key="2">
    <source>
        <dbReference type="Proteomes" id="UP000309128"/>
    </source>
</evidence>
<evidence type="ECO:0000313" key="1">
    <source>
        <dbReference type="EMBL" id="TMR17485.1"/>
    </source>
</evidence>
<dbReference type="Proteomes" id="UP000309128">
    <property type="component" value="Unassembled WGS sequence"/>
</dbReference>
<protein>
    <recommendedName>
        <fullName evidence="3">YtkA-like domain-containing protein</fullName>
    </recommendedName>
</protein>
<dbReference type="EMBL" id="VCKY01000079">
    <property type="protein sequence ID" value="TMR17485.1"/>
    <property type="molecule type" value="Genomic_DNA"/>
</dbReference>
<name>A0A5S4FEU8_9ACTN</name>